<dbReference type="GO" id="GO:0030246">
    <property type="term" value="F:carbohydrate binding"/>
    <property type="evidence" value="ECO:0007669"/>
    <property type="project" value="InterPro"/>
</dbReference>
<dbReference type="Pfam" id="PF13715">
    <property type="entry name" value="CarbopepD_reg_2"/>
    <property type="match status" value="1"/>
</dbReference>
<evidence type="ECO:0000256" key="12">
    <source>
        <dbReference type="PROSITE-ProRule" id="PRU01360"/>
    </source>
</evidence>
<evidence type="ECO:0000256" key="4">
    <source>
        <dbReference type="ARBA" id="ARBA00022496"/>
    </source>
</evidence>
<dbReference type="InterPro" id="IPR036942">
    <property type="entry name" value="Beta-barrel_TonB_sf"/>
</dbReference>
<keyword evidence="7" id="KW-0408">Iron</keyword>
<keyword evidence="10 12" id="KW-0472">Membrane</keyword>
<reference evidence="17 18" key="1">
    <citation type="submission" date="2020-08" db="EMBL/GenBank/DDBJ databases">
        <title>Genome sequence of Pedobacter roseus KACC 11594T.</title>
        <authorList>
            <person name="Hyun D.-W."/>
            <person name="Bae J.-W."/>
        </authorList>
    </citation>
    <scope>NUCLEOTIDE SEQUENCE [LARGE SCALE GENOMIC DNA]</scope>
    <source>
        <strain evidence="17 18">KACC 11594</strain>
    </source>
</reference>
<dbReference type="PANTHER" id="PTHR32552:SF68">
    <property type="entry name" value="FERRICHROME OUTER MEMBRANE TRANSPORTER_PHAGE RECEPTOR"/>
    <property type="match status" value="1"/>
</dbReference>
<protein>
    <submittedName>
        <fullName evidence="17">TonB-dependent receptor</fullName>
    </submittedName>
</protein>
<evidence type="ECO:0000256" key="5">
    <source>
        <dbReference type="ARBA" id="ARBA00022692"/>
    </source>
</evidence>
<feature type="domain" description="TonB-dependent receptor plug" evidence="16">
    <location>
        <begin position="138"/>
        <end position="231"/>
    </location>
</feature>
<dbReference type="GO" id="GO:0009279">
    <property type="term" value="C:cell outer membrane"/>
    <property type="evidence" value="ECO:0007669"/>
    <property type="project" value="UniProtKB-SubCell"/>
</dbReference>
<keyword evidence="6 14" id="KW-0732">Signal</keyword>
<dbReference type="Pfam" id="PF00593">
    <property type="entry name" value="TonB_dep_Rec_b-barrel"/>
    <property type="match status" value="1"/>
</dbReference>
<dbReference type="Gene3D" id="2.60.40.1120">
    <property type="entry name" value="Carboxypeptidase-like, regulatory domain"/>
    <property type="match status" value="1"/>
</dbReference>
<dbReference type="InterPro" id="IPR013784">
    <property type="entry name" value="Carb-bd-like_fold"/>
</dbReference>
<comment type="similarity">
    <text evidence="12 13">Belongs to the TonB-dependent receptor family.</text>
</comment>
<evidence type="ECO:0000313" key="18">
    <source>
        <dbReference type="Proteomes" id="UP000515806"/>
    </source>
</evidence>
<dbReference type="PROSITE" id="PS52016">
    <property type="entry name" value="TONB_DEPENDENT_REC_3"/>
    <property type="match status" value="1"/>
</dbReference>
<evidence type="ECO:0000313" key="17">
    <source>
        <dbReference type="EMBL" id="QNN41338.1"/>
    </source>
</evidence>
<evidence type="ECO:0000259" key="15">
    <source>
        <dbReference type="Pfam" id="PF00593"/>
    </source>
</evidence>
<dbReference type="EMBL" id="CP060723">
    <property type="protein sequence ID" value="QNN41338.1"/>
    <property type="molecule type" value="Genomic_DNA"/>
</dbReference>
<evidence type="ECO:0000259" key="16">
    <source>
        <dbReference type="Pfam" id="PF07715"/>
    </source>
</evidence>
<evidence type="ECO:0000256" key="13">
    <source>
        <dbReference type="RuleBase" id="RU003357"/>
    </source>
</evidence>
<dbReference type="InterPro" id="IPR000531">
    <property type="entry name" value="Beta-barrel_TonB"/>
</dbReference>
<dbReference type="RefSeq" id="WP_187591959.1">
    <property type="nucleotide sequence ID" value="NZ_CP060723.1"/>
</dbReference>
<evidence type="ECO:0000256" key="1">
    <source>
        <dbReference type="ARBA" id="ARBA00004571"/>
    </source>
</evidence>
<keyword evidence="4" id="KW-0410">Iron transport</keyword>
<evidence type="ECO:0000256" key="11">
    <source>
        <dbReference type="ARBA" id="ARBA00023237"/>
    </source>
</evidence>
<feature type="chain" id="PRO_5028992494" evidence="14">
    <location>
        <begin position="23"/>
        <end position="819"/>
    </location>
</feature>
<keyword evidence="3 12" id="KW-1134">Transmembrane beta strand</keyword>
<keyword evidence="8" id="KW-0406">Ion transport</keyword>
<dbReference type="InterPro" id="IPR012910">
    <property type="entry name" value="Plug_dom"/>
</dbReference>
<dbReference type="CDD" id="cd01347">
    <property type="entry name" value="ligand_gated_channel"/>
    <property type="match status" value="1"/>
</dbReference>
<keyword evidence="17" id="KW-0675">Receptor</keyword>
<dbReference type="SUPFAM" id="SSF49452">
    <property type="entry name" value="Starch-binding domain-like"/>
    <property type="match status" value="1"/>
</dbReference>
<sequence length="819" mass="90185">MFKIKLLSLTFLLTFFSIRSFAQQFSSISGNVTTSDGKPAAYISVGLKGKGLGNVTNDKGFFEIQRVKPGTYILRVSAVGVQSIEKTVVITAGENKTVDFVISQNSNQLSEVNINKGKANKYGAQKSDYVSKMPISNLENPQVYTTITKETFNDQLIFSVDDATRNAVGIQKMWESTGRGGDGGAYYASRGFIVQSKLRNGIAGNVTSRNDAANIESVEVIKGPSATLFGSTLTSYGGLINRITKKPFEGLGGEVTYSAGSYDLNRVSTDFNFPVDKANHIYARINASYNYKGSFQQNVFDRGFFVAPSLAYKVNDKLDFTFDAEIANGKNTLKPFVFFYFPVKDLGFDRADQSGIPYDKSFTGDAMKQKYNSTNFFGQANYKFNENWSSHTSFSSSYSFSNGRGTYLFLVPNNYPPLGNPTAAPGADMISRADQSTDNSKLYNYEIQQNFNGTFHLGSIKNRIVLGLDYLRQNSDQLFYSIDTFDLTNKNGTGANYNNFTETNLAAFYAANAYSKYPVNFKSNTYSAYASDVINLTDRLIALAALRVDRFDNKGNSNRAGAAPVGAYKQTAFSPKFGLVFQPIKDQLSLFANYQNGFNNVNGIDYKGDAFKPEQANQIEGGVKSNLFNGKLTGSVSYYYIKVKDMVRGYNGDPSNPNAQIQDGNKISKGIEAEIVANPVNGLNIIAGFAYNDNHLQNASADVEGRRDAYSASPYSANLWISYKFAAGSLRGFGLGAGGNYASDNRIVNNLIITPTSTTENVFILPAYKVFNASVFYDHPKFRIGAKADNFTNQKYWTGYSTMNPQDLRTFTGSVTYKF</sequence>
<evidence type="ECO:0000256" key="7">
    <source>
        <dbReference type="ARBA" id="ARBA00023004"/>
    </source>
</evidence>
<keyword evidence="2 12" id="KW-0813">Transport</keyword>
<keyword evidence="11 12" id="KW-0998">Cell outer membrane</keyword>
<evidence type="ECO:0000256" key="3">
    <source>
        <dbReference type="ARBA" id="ARBA00022452"/>
    </source>
</evidence>
<gene>
    <name evidence="17" type="ORF">H9L23_19795</name>
</gene>
<keyword evidence="9 13" id="KW-0798">TonB box</keyword>
<evidence type="ECO:0000256" key="6">
    <source>
        <dbReference type="ARBA" id="ARBA00022729"/>
    </source>
</evidence>
<dbReference type="SUPFAM" id="SSF56935">
    <property type="entry name" value="Porins"/>
    <property type="match status" value="1"/>
</dbReference>
<keyword evidence="18" id="KW-1185">Reference proteome</keyword>
<name>A0A7G9QDB3_9SPHI</name>
<dbReference type="Proteomes" id="UP000515806">
    <property type="component" value="Chromosome"/>
</dbReference>
<dbReference type="PANTHER" id="PTHR32552">
    <property type="entry name" value="FERRICHROME IRON RECEPTOR-RELATED"/>
    <property type="match status" value="1"/>
</dbReference>
<dbReference type="Gene3D" id="2.170.130.10">
    <property type="entry name" value="TonB-dependent receptor, plug domain"/>
    <property type="match status" value="1"/>
</dbReference>
<organism evidence="17 18">
    <name type="scientific">Pedobacter roseus</name>
    <dbReference type="NCBI Taxonomy" id="336820"/>
    <lineage>
        <taxon>Bacteria</taxon>
        <taxon>Pseudomonadati</taxon>
        <taxon>Bacteroidota</taxon>
        <taxon>Sphingobacteriia</taxon>
        <taxon>Sphingobacteriales</taxon>
        <taxon>Sphingobacteriaceae</taxon>
        <taxon>Pedobacter</taxon>
    </lineage>
</organism>
<dbReference type="Pfam" id="PF07715">
    <property type="entry name" value="Plug"/>
    <property type="match status" value="1"/>
</dbReference>
<evidence type="ECO:0000256" key="9">
    <source>
        <dbReference type="ARBA" id="ARBA00023077"/>
    </source>
</evidence>
<evidence type="ECO:0000256" key="10">
    <source>
        <dbReference type="ARBA" id="ARBA00023136"/>
    </source>
</evidence>
<keyword evidence="5 12" id="KW-0812">Transmembrane</keyword>
<dbReference type="InterPro" id="IPR037066">
    <property type="entry name" value="Plug_dom_sf"/>
</dbReference>
<evidence type="ECO:0000256" key="2">
    <source>
        <dbReference type="ARBA" id="ARBA00022448"/>
    </source>
</evidence>
<dbReference type="Gene3D" id="2.40.170.20">
    <property type="entry name" value="TonB-dependent receptor, beta-barrel domain"/>
    <property type="match status" value="1"/>
</dbReference>
<dbReference type="KEGG" id="proe:H9L23_19795"/>
<evidence type="ECO:0000256" key="14">
    <source>
        <dbReference type="SAM" id="SignalP"/>
    </source>
</evidence>
<feature type="signal peptide" evidence="14">
    <location>
        <begin position="1"/>
        <end position="22"/>
    </location>
</feature>
<feature type="domain" description="TonB-dependent receptor-like beta-barrel" evidence="15">
    <location>
        <begin position="397"/>
        <end position="790"/>
    </location>
</feature>
<proteinExistence type="inferred from homology"/>
<dbReference type="AlphaFoldDB" id="A0A7G9QDB3"/>
<accession>A0A7G9QDB3</accession>
<evidence type="ECO:0000256" key="8">
    <source>
        <dbReference type="ARBA" id="ARBA00023065"/>
    </source>
</evidence>
<dbReference type="InterPro" id="IPR039426">
    <property type="entry name" value="TonB-dep_rcpt-like"/>
</dbReference>
<dbReference type="GO" id="GO:0015344">
    <property type="term" value="F:siderophore uptake transmembrane transporter activity"/>
    <property type="evidence" value="ECO:0007669"/>
    <property type="project" value="TreeGrafter"/>
</dbReference>
<comment type="subcellular location">
    <subcellularLocation>
        <location evidence="1 12">Cell outer membrane</location>
        <topology evidence="1 12">Multi-pass membrane protein</topology>
    </subcellularLocation>
</comment>